<evidence type="ECO:0000259" key="3">
    <source>
        <dbReference type="PROSITE" id="PS51146"/>
    </source>
</evidence>
<dbReference type="NCBIfam" id="NF006799">
    <property type="entry name" value="PRK09302.1"/>
    <property type="match status" value="1"/>
</dbReference>
<feature type="coiled-coil region" evidence="1">
    <location>
        <begin position="554"/>
        <end position="581"/>
    </location>
</feature>
<protein>
    <recommendedName>
        <fullName evidence="3">KaiC domain-containing protein</fullName>
    </recommendedName>
</protein>
<gene>
    <name evidence="4" type="ORF">CCR94_19040</name>
</gene>
<dbReference type="EMBL" id="NHSJ01000118">
    <property type="protein sequence ID" value="PPQ27948.1"/>
    <property type="molecule type" value="Genomic_DNA"/>
</dbReference>
<dbReference type="InterPro" id="IPR010624">
    <property type="entry name" value="KaiC_dom"/>
</dbReference>
<dbReference type="GO" id="GO:0005524">
    <property type="term" value="F:ATP binding"/>
    <property type="evidence" value="ECO:0007669"/>
    <property type="project" value="InterPro"/>
</dbReference>
<reference evidence="4 5" key="1">
    <citation type="journal article" date="2018" name="Arch. Microbiol.">
        <title>New insights into the metabolic potential of the phototrophic purple bacterium Rhodopila globiformis DSM 161(T) from its draft genome sequence and evidence for a vanadium-dependent nitrogenase.</title>
        <authorList>
            <person name="Imhoff J.F."/>
            <person name="Rahn T."/>
            <person name="Kunzel S."/>
            <person name="Neulinger S.C."/>
        </authorList>
    </citation>
    <scope>NUCLEOTIDE SEQUENCE [LARGE SCALE GENOMIC DNA]</scope>
    <source>
        <strain evidence="4 5">DSM 16996</strain>
    </source>
</reference>
<dbReference type="PANTHER" id="PTHR42926:SF1">
    <property type="entry name" value="CIRCADIAN CLOCK OSCILLATOR PROTEIN KAIC 1"/>
    <property type="match status" value="1"/>
</dbReference>
<proteinExistence type="predicted"/>
<sequence length="603" mass="63813">MSQKDATEADTALRAFLLNAQAQTLAKTSSGKTPSGIAGFDDITGGGLPTGRCSLLRGGAGSGKTLFGLTFLAEGALKYRDPGVFICFEETEAELSANFASLGYDLEQLKAANRLAVVHIRVARGEIIEVGGQDFGGQDVGGQDLDGLFLRIGQAIRAVGAKRVVLDPIESLIAGFADMANPRADLRRLFGWLKDRGVTALITGEGGPTGRGFEDHLSDCVIQLDHRVVERVATRTVRVVKYRGAAHGADEYPFLIDAHGIFVPPVGPSPLARDVSTERVRTGIAALDDMLGGEGFWRGSSILVSGVAGAGKTTLAARFAEAACQRGEKVVFFACEASPPQIVRDMGSVGIALQRWIDAGQLRFVATRQVFPGVETHLPRMYREVERFSPGVVVIDSLSTLAASDARAMLPGLIDALKGRGITALLTAAETDAPDALDRAAVYALMDAWLQARMIESGGARARGLVILKARGLAHSSQIRAFTLSAEGVKLGAGPMPGSIPAPIPGPSLARAAALNGAAPAGVTRQEPSPEVSAAEAARRHEAEAKKRMIEIRRRELGARIASLQTKLAQSEREADMLFARQQGAEEAAAQFRREAARPRGRT</sequence>
<evidence type="ECO:0000313" key="5">
    <source>
        <dbReference type="Proteomes" id="UP000239089"/>
    </source>
</evidence>
<dbReference type="InterPro" id="IPR027417">
    <property type="entry name" value="P-loop_NTPase"/>
</dbReference>
<dbReference type="Pfam" id="PF06745">
    <property type="entry name" value="ATPase"/>
    <property type="match status" value="2"/>
</dbReference>
<evidence type="ECO:0000256" key="2">
    <source>
        <dbReference type="SAM" id="MobiDB-lite"/>
    </source>
</evidence>
<dbReference type="AlphaFoldDB" id="A0A2S6N027"/>
<feature type="domain" description="KaiC" evidence="3">
    <location>
        <begin position="31"/>
        <end position="277"/>
    </location>
</feature>
<dbReference type="InterPro" id="IPR051347">
    <property type="entry name" value="Circadian_clock_KaiC-rel"/>
</dbReference>
<dbReference type="InterPro" id="IPR014774">
    <property type="entry name" value="KaiC-like_dom"/>
</dbReference>
<dbReference type="PROSITE" id="PS51146">
    <property type="entry name" value="KAIC"/>
    <property type="match status" value="2"/>
</dbReference>
<dbReference type="PANTHER" id="PTHR42926">
    <property type="match status" value="1"/>
</dbReference>
<dbReference type="Gene3D" id="3.40.50.300">
    <property type="entry name" value="P-loop containing nucleotide triphosphate hydrolases"/>
    <property type="match status" value="2"/>
</dbReference>
<evidence type="ECO:0000256" key="1">
    <source>
        <dbReference type="SAM" id="Coils"/>
    </source>
</evidence>
<dbReference type="SMART" id="SM00382">
    <property type="entry name" value="AAA"/>
    <property type="match status" value="2"/>
</dbReference>
<keyword evidence="1" id="KW-0175">Coiled coil</keyword>
<feature type="compositionally biased region" description="Basic and acidic residues" evidence="2">
    <location>
        <begin position="592"/>
        <end position="603"/>
    </location>
</feature>
<comment type="caution">
    <text evidence="4">The sequence shown here is derived from an EMBL/GenBank/DDBJ whole genome shotgun (WGS) entry which is preliminary data.</text>
</comment>
<organism evidence="4 5">
    <name type="scientific">Rhodoblastus sphagnicola</name>
    <dbReference type="NCBI Taxonomy" id="333368"/>
    <lineage>
        <taxon>Bacteria</taxon>
        <taxon>Pseudomonadati</taxon>
        <taxon>Pseudomonadota</taxon>
        <taxon>Alphaproteobacteria</taxon>
        <taxon>Hyphomicrobiales</taxon>
        <taxon>Rhodoblastaceae</taxon>
        <taxon>Rhodoblastus</taxon>
    </lineage>
</organism>
<dbReference type="Proteomes" id="UP000239089">
    <property type="component" value="Unassembled WGS sequence"/>
</dbReference>
<dbReference type="SUPFAM" id="SSF52540">
    <property type="entry name" value="P-loop containing nucleoside triphosphate hydrolases"/>
    <property type="match status" value="2"/>
</dbReference>
<accession>A0A2S6N027</accession>
<feature type="region of interest" description="Disordered" evidence="2">
    <location>
        <begin position="583"/>
        <end position="603"/>
    </location>
</feature>
<feature type="domain" description="KaiC" evidence="3">
    <location>
        <begin position="278"/>
        <end position="518"/>
    </location>
</feature>
<dbReference type="InterPro" id="IPR003593">
    <property type="entry name" value="AAA+_ATPase"/>
</dbReference>
<name>A0A2S6N027_9HYPH</name>
<evidence type="ECO:0000313" key="4">
    <source>
        <dbReference type="EMBL" id="PPQ27948.1"/>
    </source>
</evidence>
<keyword evidence="5" id="KW-1185">Reference proteome</keyword>